<evidence type="ECO:0000313" key="2">
    <source>
        <dbReference type="Proteomes" id="UP001152523"/>
    </source>
</evidence>
<accession>A0AAV0EH28</accession>
<dbReference type="PANTHER" id="PTHR36770:SF1">
    <property type="entry name" value="PHOTOSYSTEM I ASSEMBLY FACTOR PSA3, CHLOROPLASTIC"/>
    <property type="match status" value="1"/>
</dbReference>
<reference evidence="1" key="1">
    <citation type="submission" date="2022-07" db="EMBL/GenBank/DDBJ databases">
        <authorList>
            <person name="Macas J."/>
            <person name="Novak P."/>
            <person name="Neumann P."/>
        </authorList>
    </citation>
    <scope>NUCLEOTIDE SEQUENCE</scope>
</reference>
<gene>
    <name evidence="1" type="ORF">CEPIT_LOCUS24993</name>
</gene>
<dbReference type="GO" id="GO:0048564">
    <property type="term" value="P:photosystem I assembly"/>
    <property type="evidence" value="ECO:0007669"/>
    <property type="project" value="InterPro"/>
</dbReference>
<dbReference type="PANTHER" id="PTHR36770">
    <property type="entry name" value="PHOTOSYSTEM I ASSEMBLY FACTOR PSA3, CHLOROPLASTIC"/>
    <property type="match status" value="1"/>
</dbReference>
<dbReference type="EMBL" id="CAMAPF010000930">
    <property type="protein sequence ID" value="CAH9123152.1"/>
    <property type="molecule type" value="Genomic_DNA"/>
</dbReference>
<evidence type="ECO:0000313" key="1">
    <source>
        <dbReference type="EMBL" id="CAH9123152.1"/>
    </source>
</evidence>
<name>A0AAV0EH28_9ASTE</name>
<dbReference type="AlphaFoldDB" id="A0AAV0EH28"/>
<dbReference type="InterPro" id="IPR037736">
    <property type="entry name" value="PSA3"/>
</dbReference>
<dbReference type="Proteomes" id="UP001152523">
    <property type="component" value="Unassembled WGS sequence"/>
</dbReference>
<protein>
    <submittedName>
        <fullName evidence="1">Uncharacterized protein</fullName>
    </submittedName>
</protein>
<proteinExistence type="predicted"/>
<organism evidence="1 2">
    <name type="scientific">Cuscuta epithymum</name>
    <dbReference type="NCBI Taxonomy" id="186058"/>
    <lineage>
        <taxon>Eukaryota</taxon>
        <taxon>Viridiplantae</taxon>
        <taxon>Streptophyta</taxon>
        <taxon>Embryophyta</taxon>
        <taxon>Tracheophyta</taxon>
        <taxon>Spermatophyta</taxon>
        <taxon>Magnoliopsida</taxon>
        <taxon>eudicotyledons</taxon>
        <taxon>Gunneridae</taxon>
        <taxon>Pentapetalae</taxon>
        <taxon>asterids</taxon>
        <taxon>lamiids</taxon>
        <taxon>Solanales</taxon>
        <taxon>Convolvulaceae</taxon>
        <taxon>Cuscuteae</taxon>
        <taxon>Cuscuta</taxon>
        <taxon>Cuscuta subgen. Cuscuta</taxon>
    </lineage>
</organism>
<comment type="caution">
    <text evidence="1">The sequence shown here is derived from an EMBL/GenBank/DDBJ whole genome shotgun (WGS) entry which is preliminary data.</text>
</comment>
<sequence length="139" mass="15337">MLVAAQPSSMQQLQLASSSSIIWNSFTPSPLHPRRLYIFRRRIARPSKSSDGTAFEVKSYMDDSNSVSGLVKKVVGSLPVIGLIVRIASGEGGIGGDLIDFAEFRRRVGKKCSVSDSIAFYDFQDRRGRVIFLSLHLKS</sequence>
<keyword evidence="2" id="KW-1185">Reference proteome</keyword>